<dbReference type="AlphaFoldDB" id="A0A157T5V1"/>
<dbReference type="PANTHER" id="PTHR30620">
    <property type="entry name" value="PERIPLASMIC BETA-GLUCOSIDASE-RELATED"/>
    <property type="match status" value="1"/>
</dbReference>
<dbReference type="EMBL" id="LT549890">
    <property type="protein sequence ID" value="SAI86682.1"/>
    <property type="molecule type" value="Genomic_DNA"/>
</dbReference>
<dbReference type="PRINTS" id="PR00133">
    <property type="entry name" value="GLHYDRLASE3"/>
</dbReference>
<proteinExistence type="predicted"/>
<evidence type="ECO:0000256" key="1">
    <source>
        <dbReference type="ARBA" id="ARBA00022801"/>
    </source>
</evidence>
<reference evidence="4" key="1">
    <citation type="submission" date="2016-04" db="EMBL/GenBank/DDBJ databases">
        <authorList>
            <person name="Shah S.A."/>
            <person name="Garrett R.A."/>
        </authorList>
    </citation>
    <scope>NUCLEOTIDE SEQUENCE [LARGE SCALE GENOMIC DNA]</scope>
    <source>
        <strain evidence="4">ATCC 35091 / DSM 1616 / JCM 8930 / NBRC 15331 / P1</strain>
    </source>
</reference>
<dbReference type="GO" id="GO:0009251">
    <property type="term" value="P:glucan catabolic process"/>
    <property type="evidence" value="ECO:0007669"/>
    <property type="project" value="TreeGrafter"/>
</dbReference>
<gene>
    <name evidence="3" type="ORF">SSOP1_3128</name>
</gene>
<dbReference type="InterPro" id="IPR051915">
    <property type="entry name" value="Cellulose_Degrad_GH3"/>
</dbReference>
<accession>A0A157T5V1</accession>
<dbReference type="InterPro" id="IPR001764">
    <property type="entry name" value="Glyco_hydro_3_N"/>
</dbReference>
<evidence type="ECO:0000313" key="3">
    <source>
        <dbReference type="EMBL" id="SAI86682.1"/>
    </source>
</evidence>
<dbReference type="PATRIC" id="fig|2287.9.peg.3288"/>
<evidence type="ECO:0000259" key="2">
    <source>
        <dbReference type="Pfam" id="PF00933"/>
    </source>
</evidence>
<protein>
    <submittedName>
        <fullName evidence="3">Beta-glucosidase</fullName>
    </submittedName>
</protein>
<keyword evidence="1" id="KW-0378">Hydrolase</keyword>
<name>A0A157T5V1_SACSO</name>
<dbReference type="Gene3D" id="3.20.20.300">
    <property type="entry name" value="Glycoside hydrolase, family 3, N-terminal domain"/>
    <property type="match status" value="1"/>
</dbReference>
<dbReference type="Proteomes" id="UP000076770">
    <property type="component" value="Chromosome i"/>
</dbReference>
<organism evidence="3 4">
    <name type="scientific">Saccharolobus solfataricus</name>
    <name type="common">Sulfolobus solfataricus</name>
    <dbReference type="NCBI Taxonomy" id="2287"/>
    <lineage>
        <taxon>Archaea</taxon>
        <taxon>Thermoproteota</taxon>
        <taxon>Thermoprotei</taxon>
        <taxon>Sulfolobales</taxon>
        <taxon>Sulfolobaceae</taxon>
        <taxon>Saccharolobus</taxon>
    </lineage>
</organism>
<evidence type="ECO:0000313" key="4">
    <source>
        <dbReference type="Proteomes" id="UP000076770"/>
    </source>
</evidence>
<sequence>MTAIKSLLNQMSIEEKIAQLQAIPIDALMEGKEFSEEKARKYLKLGIGQITRVAGSRLGLKPKEVVKLVNKVQKFLVENTRLKIPAIIHEECLSGLMGYSSTAFPQAIGLASTWNPELLTNVASTIRSQGRLIGLTNVFLQY</sequence>
<dbReference type="InterPro" id="IPR036962">
    <property type="entry name" value="Glyco_hydro_3_N_sf"/>
</dbReference>
<dbReference type="SUPFAM" id="SSF51445">
    <property type="entry name" value="(Trans)glycosidases"/>
    <property type="match status" value="1"/>
</dbReference>
<dbReference type="Pfam" id="PF00933">
    <property type="entry name" value="Glyco_hydro_3"/>
    <property type="match status" value="1"/>
</dbReference>
<dbReference type="InterPro" id="IPR017853">
    <property type="entry name" value="GH"/>
</dbReference>
<dbReference type="PANTHER" id="PTHR30620:SF123">
    <property type="entry name" value="BETA-XYLOSIDASE"/>
    <property type="match status" value="1"/>
</dbReference>
<feature type="domain" description="Glycoside hydrolase family 3 N-terminal" evidence="2">
    <location>
        <begin position="13"/>
        <end position="137"/>
    </location>
</feature>
<dbReference type="GO" id="GO:0008422">
    <property type="term" value="F:beta-glucosidase activity"/>
    <property type="evidence" value="ECO:0007669"/>
    <property type="project" value="TreeGrafter"/>
</dbReference>